<dbReference type="AlphaFoldDB" id="A0A949TZD8"/>
<gene>
    <name evidence="4" type="ORF">I6U48_17065</name>
</gene>
<proteinExistence type="predicted"/>
<dbReference type="InterPro" id="IPR026881">
    <property type="entry name" value="WYL_dom"/>
</dbReference>
<protein>
    <submittedName>
        <fullName evidence="4">YafY family transcriptional regulator</fullName>
    </submittedName>
</protein>
<evidence type="ECO:0000256" key="2">
    <source>
        <dbReference type="ARBA" id="ARBA00023163"/>
    </source>
</evidence>
<keyword evidence="1" id="KW-0805">Transcription regulation</keyword>
<evidence type="ECO:0000313" key="5">
    <source>
        <dbReference type="Proteomes" id="UP000694308"/>
    </source>
</evidence>
<evidence type="ECO:0000256" key="1">
    <source>
        <dbReference type="ARBA" id="ARBA00023015"/>
    </source>
</evidence>
<evidence type="ECO:0000259" key="3">
    <source>
        <dbReference type="PROSITE" id="PS51000"/>
    </source>
</evidence>
<dbReference type="InterPro" id="IPR028349">
    <property type="entry name" value="PafC-like"/>
</dbReference>
<organism evidence="4 5">
    <name type="scientific">Clostridium thailandense</name>
    <dbReference type="NCBI Taxonomy" id="2794346"/>
    <lineage>
        <taxon>Bacteria</taxon>
        <taxon>Bacillati</taxon>
        <taxon>Bacillota</taxon>
        <taxon>Clostridia</taxon>
        <taxon>Eubacteriales</taxon>
        <taxon>Clostridiaceae</taxon>
        <taxon>Clostridium</taxon>
    </lineage>
</organism>
<dbReference type="PROSITE" id="PS52050">
    <property type="entry name" value="WYL"/>
    <property type="match status" value="1"/>
</dbReference>
<dbReference type="PROSITE" id="PS51000">
    <property type="entry name" value="HTH_DEOR_2"/>
    <property type="match status" value="1"/>
</dbReference>
<dbReference type="EMBL" id="JAEEGC010000091">
    <property type="protein sequence ID" value="MBV7274606.1"/>
    <property type="molecule type" value="Genomic_DNA"/>
</dbReference>
<evidence type="ECO:0000313" key="4">
    <source>
        <dbReference type="EMBL" id="MBV7274606.1"/>
    </source>
</evidence>
<dbReference type="InterPro" id="IPR001034">
    <property type="entry name" value="DeoR_HTH"/>
</dbReference>
<dbReference type="Pfam" id="PF25583">
    <property type="entry name" value="WCX"/>
    <property type="match status" value="1"/>
</dbReference>
<dbReference type="SMART" id="SM00420">
    <property type="entry name" value="HTH_DEOR"/>
    <property type="match status" value="1"/>
</dbReference>
<keyword evidence="5" id="KW-1185">Reference proteome</keyword>
<comment type="caution">
    <text evidence="4">The sequence shown here is derived from an EMBL/GenBank/DDBJ whole genome shotgun (WGS) entry which is preliminary data.</text>
</comment>
<keyword evidence="2" id="KW-0804">Transcription</keyword>
<reference evidence="4" key="1">
    <citation type="submission" date="2020-12" db="EMBL/GenBank/DDBJ databases">
        <title>Clostridium thailandense sp. nov., a novel acetogenic bacterium isolated from peat land soil in Thailand.</title>
        <authorList>
            <person name="Chaikitkaew S."/>
            <person name="Birkeland N.K."/>
        </authorList>
    </citation>
    <scope>NUCLEOTIDE SEQUENCE</scope>
    <source>
        <strain evidence="4">PL3</strain>
    </source>
</reference>
<dbReference type="PIRSF" id="PIRSF016838">
    <property type="entry name" value="PafC"/>
    <property type="match status" value="1"/>
</dbReference>
<name>A0A949TZD8_9CLOT</name>
<dbReference type="Proteomes" id="UP000694308">
    <property type="component" value="Unassembled WGS sequence"/>
</dbReference>
<accession>A0A949TZD8</accession>
<sequence length="304" mass="35666">MKVNRLMEIIIILLNKRTVTSKDLAERFEVSQRTIYRDIEELSSAGIPVYMSKGKGGGISLLENYTLDKAILSDDEKNNIIFALETLESTKQLKINNTLEKLKGIFGNSGYVDWVDVDFTYWGDSKEINTRFEEIKSAILKQKILKFKYVNAESIKSDRTVKPYKIIFKGQAWYLWAFCCDKKLARLFKITRMREVKSVNESFERGELSKFFEKIEEHNNINMVKLKLRFNENMFYRIVDYFDEDEILQESEGTYLVTTEFPYNEWVYSYILSYGNGVEVIEPGFIRKAVGERIQGMLKKYNLS</sequence>
<dbReference type="GO" id="GO:0003700">
    <property type="term" value="F:DNA-binding transcription factor activity"/>
    <property type="evidence" value="ECO:0007669"/>
    <property type="project" value="InterPro"/>
</dbReference>
<dbReference type="InterPro" id="IPR057727">
    <property type="entry name" value="WCX_dom"/>
</dbReference>
<dbReference type="Pfam" id="PF08279">
    <property type="entry name" value="HTH_11"/>
    <property type="match status" value="1"/>
</dbReference>
<dbReference type="InterPro" id="IPR051534">
    <property type="entry name" value="CBASS_pafABC_assoc_protein"/>
</dbReference>
<feature type="domain" description="HTH deoR-type" evidence="3">
    <location>
        <begin position="2"/>
        <end position="60"/>
    </location>
</feature>
<dbReference type="PANTHER" id="PTHR34580:SF1">
    <property type="entry name" value="PROTEIN PAFC"/>
    <property type="match status" value="1"/>
</dbReference>
<dbReference type="Pfam" id="PF13280">
    <property type="entry name" value="WYL"/>
    <property type="match status" value="1"/>
</dbReference>
<dbReference type="InterPro" id="IPR013196">
    <property type="entry name" value="HTH_11"/>
</dbReference>
<dbReference type="PANTHER" id="PTHR34580">
    <property type="match status" value="1"/>
</dbReference>
<dbReference type="RefSeq" id="WP_218321671.1">
    <property type="nucleotide sequence ID" value="NZ_JAEEGC010000091.1"/>
</dbReference>